<reference evidence="2" key="1">
    <citation type="submission" date="2014-09" db="EMBL/GenBank/DDBJ databases">
        <authorList>
            <person name="Magalhaes I.L.F."/>
            <person name="Oliveira U."/>
            <person name="Santos F.R."/>
            <person name="Vidigal T.H.D.A."/>
            <person name="Brescovit A.D."/>
            <person name="Santos A.J."/>
        </authorList>
    </citation>
    <scope>NUCLEOTIDE SEQUENCE</scope>
    <source>
        <tissue evidence="2">Shoot tissue taken approximately 20 cm above the soil surface</tissue>
    </source>
</reference>
<accession>A0A0A9BEF9</accession>
<dbReference type="EMBL" id="GBRH01235521">
    <property type="protein sequence ID" value="JAD62374.1"/>
    <property type="molecule type" value="Transcribed_RNA"/>
</dbReference>
<evidence type="ECO:0000313" key="2">
    <source>
        <dbReference type="EMBL" id="JAD62374.1"/>
    </source>
</evidence>
<proteinExistence type="predicted"/>
<dbReference type="AlphaFoldDB" id="A0A0A9BEF9"/>
<sequence>MYQSGKAEPPCRAAREENESEDTTTHHHHHHHHHQCDRPEQWRRSPTSSTAGATRKTAVGSRSTNPNPRVGYLHVHRIGEGGRPEQGGVAGSGKSAAKSRRAVTAHGGPRQRRRSSKRRQRRRSRR</sequence>
<feature type="region of interest" description="Disordered" evidence="1">
    <location>
        <begin position="1"/>
        <end position="126"/>
    </location>
</feature>
<organism evidence="2">
    <name type="scientific">Arundo donax</name>
    <name type="common">Giant reed</name>
    <name type="synonym">Donax arundinaceus</name>
    <dbReference type="NCBI Taxonomy" id="35708"/>
    <lineage>
        <taxon>Eukaryota</taxon>
        <taxon>Viridiplantae</taxon>
        <taxon>Streptophyta</taxon>
        <taxon>Embryophyta</taxon>
        <taxon>Tracheophyta</taxon>
        <taxon>Spermatophyta</taxon>
        <taxon>Magnoliopsida</taxon>
        <taxon>Liliopsida</taxon>
        <taxon>Poales</taxon>
        <taxon>Poaceae</taxon>
        <taxon>PACMAD clade</taxon>
        <taxon>Arundinoideae</taxon>
        <taxon>Arundineae</taxon>
        <taxon>Arundo</taxon>
    </lineage>
</organism>
<evidence type="ECO:0000256" key="1">
    <source>
        <dbReference type="SAM" id="MobiDB-lite"/>
    </source>
</evidence>
<protein>
    <submittedName>
        <fullName evidence="2">Uncharacterized protein</fullName>
    </submittedName>
</protein>
<feature type="compositionally biased region" description="Basic residues" evidence="1">
    <location>
        <begin position="26"/>
        <end position="35"/>
    </location>
</feature>
<feature type="compositionally biased region" description="Basic residues" evidence="1">
    <location>
        <begin position="97"/>
        <end position="126"/>
    </location>
</feature>
<reference evidence="2" key="2">
    <citation type="journal article" date="2015" name="Data Brief">
        <title>Shoot transcriptome of the giant reed, Arundo donax.</title>
        <authorList>
            <person name="Barrero R.A."/>
            <person name="Guerrero F.D."/>
            <person name="Moolhuijzen P."/>
            <person name="Goolsby J.A."/>
            <person name="Tidwell J."/>
            <person name="Bellgard S.E."/>
            <person name="Bellgard M.I."/>
        </authorList>
    </citation>
    <scope>NUCLEOTIDE SEQUENCE</scope>
    <source>
        <tissue evidence="2">Shoot tissue taken approximately 20 cm above the soil surface</tissue>
    </source>
</reference>
<name>A0A0A9BEF9_ARUDO</name>